<keyword evidence="1" id="KW-0732">Signal</keyword>
<dbReference type="PROSITE" id="PS51257">
    <property type="entry name" value="PROKAR_LIPOPROTEIN"/>
    <property type="match status" value="1"/>
</dbReference>
<dbReference type="RefSeq" id="WP_188619300.1">
    <property type="nucleotide sequence ID" value="NZ_BMJE01000001.1"/>
</dbReference>
<feature type="chain" id="PRO_5046341173" description="Lipoprotein" evidence="1">
    <location>
        <begin position="24"/>
        <end position="191"/>
    </location>
</feature>
<comment type="caution">
    <text evidence="2">The sequence shown here is derived from an EMBL/GenBank/DDBJ whole genome shotgun (WGS) entry which is preliminary data.</text>
</comment>
<organism evidence="2 3">
    <name type="scientific">Flavobacterium suaedae</name>
    <dbReference type="NCBI Taxonomy" id="1767027"/>
    <lineage>
        <taxon>Bacteria</taxon>
        <taxon>Pseudomonadati</taxon>
        <taxon>Bacteroidota</taxon>
        <taxon>Flavobacteriia</taxon>
        <taxon>Flavobacteriales</taxon>
        <taxon>Flavobacteriaceae</taxon>
        <taxon>Flavobacterium</taxon>
    </lineage>
</organism>
<name>A0ABQ1JEH7_9FLAO</name>
<evidence type="ECO:0000313" key="3">
    <source>
        <dbReference type="Proteomes" id="UP000615760"/>
    </source>
</evidence>
<evidence type="ECO:0000313" key="2">
    <source>
        <dbReference type="EMBL" id="GGB65169.1"/>
    </source>
</evidence>
<proteinExistence type="predicted"/>
<reference evidence="3" key="1">
    <citation type="journal article" date="2019" name="Int. J. Syst. Evol. Microbiol.">
        <title>The Global Catalogue of Microorganisms (GCM) 10K type strain sequencing project: providing services to taxonomists for standard genome sequencing and annotation.</title>
        <authorList>
            <consortium name="The Broad Institute Genomics Platform"/>
            <consortium name="The Broad Institute Genome Sequencing Center for Infectious Disease"/>
            <person name="Wu L."/>
            <person name="Ma J."/>
        </authorList>
    </citation>
    <scope>NUCLEOTIDE SEQUENCE [LARGE SCALE GENOMIC DNA]</scope>
    <source>
        <strain evidence="3">CGMCC 1.15461</strain>
    </source>
</reference>
<evidence type="ECO:0008006" key="4">
    <source>
        <dbReference type="Google" id="ProtNLM"/>
    </source>
</evidence>
<dbReference type="EMBL" id="BMJE01000001">
    <property type="protein sequence ID" value="GGB65169.1"/>
    <property type="molecule type" value="Genomic_DNA"/>
</dbReference>
<accession>A0ABQ1JEH7</accession>
<evidence type="ECO:0000256" key="1">
    <source>
        <dbReference type="SAM" id="SignalP"/>
    </source>
</evidence>
<dbReference type="Proteomes" id="UP000615760">
    <property type="component" value="Unassembled WGS sequence"/>
</dbReference>
<feature type="signal peptide" evidence="1">
    <location>
        <begin position="1"/>
        <end position="23"/>
    </location>
</feature>
<protein>
    <recommendedName>
        <fullName evidence="4">Lipoprotein</fullName>
    </recommendedName>
</protein>
<gene>
    <name evidence="2" type="ORF">GCM10007424_01350</name>
</gene>
<sequence>MKKHLTKIIILLISLLTISCSNDDNSSQPDIVEYTTINILGESYTDYPYATSSTVAPSCNSNIDLSVQQFGDFINAQFDIWIVFIYRSYQYQFEEYDISNTVIKQEYNPLSSCYNNFDFIVEYYDNENDEKLNLDNSFTNMNTIESINKIDEDSNEITYAVKGSFSLRFNKGGNTLIPVTGDYNRFIYVQK</sequence>
<keyword evidence="3" id="KW-1185">Reference proteome</keyword>